<dbReference type="InterPro" id="IPR012340">
    <property type="entry name" value="NA-bd_OB-fold"/>
</dbReference>
<dbReference type="Pfam" id="PF00313">
    <property type="entry name" value="CSD"/>
    <property type="match status" value="2"/>
</dbReference>
<dbReference type="Gene3D" id="2.40.50.140">
    <property type="entry name" value="Nucleic acid-binding proteins"/>
    <property type="match status" value="2"/>
</dbReference>
<feature type="region of interest" description="Disordered" evidence="1">
    <location>
        <begin position="135"/>
        <end position="199"/>
    </location>
</feature>
<dbReference type="GO" id="GO:0003676">
    <property type="term" value="F:nucleic acid binding"/>
    <property type="evidence" value="ECO:0007669"/>
    <property type="project" value="InterPro"/>
</dbReference>
<dbReference type="OrthoDB" id="9791685at2"/>
<feature type="compositionally biased region" description="Gly residues" evidence="1">
    <location>
        <begin position="169"/>
        <end position="191"/>
    </location>
</feature>
<name>A0A437PBT3_9HYPH</name>
<evidence type="ECO:0000313" key="3">
    <source>
        <dbReference type="EMBL" id="RVU19722.1"/>
    </source>
</evidence>
<feature type="compositionally biased region" description="Basic and acidic residues" evidence="1">
    <location>
        <begin position="1"/>
        <end position="16"/>
    </location>
</feature>
<dbReference type="CDD" id="cd04458">
    <property type="entry name" value="CSP_CDS"/>
    <property type="match status" value="2"/>
</dbReference>
<feature type="compositionally biased region" description="Gly residues" evidence="1">
    <location>
        <begin position="31"/>
        <end position="72"/>
    </location>
</feature>
<keyword evidence="4" id="KW-1185">Reference proteome</keyword>
<proteinExistence type="predicted"/>
<evidence type="ECO:0000313" key="4">
    <source>
        <dbReference type="Proteomes" id="UP000286997"/>
    </source>
</evidence>
<dbReference type="SUPFAM" id="SSF50249">
    <property type="entry name" value="Nucleic acid-binding proteins"/>
    <property type="match status" value="2"/>
</dbReference>
<reference evidence="3 4" key="1">
    <citation type="submission" date="2019-01" db="EMBL/GenBank/DDBJ databases">
        <authorList>
            <person name="Chen W.-M."/>
        </authorList>
    </citation>
    <scope>NUCLEOTIDE SEQUENCE [LARGE SCALE GENOMIC DNA]</scope>
    <source>
        <strain evidence="3 4">TER-1</strain>
    </source>
</reference>
<dbReference type="RefSeq" id="WP_127728106.1">
    <property type="nucleotide sequence ID" value="NZ_SACP01000005.1"/>
</dbReference>
<accession>A0A437PBT3</accession>
<dbReference type="SMART" id="SM00357">
    <property type="entry name" value="CSP"/>
    <property type="match status" value="2"/>
</dbReference>
<dbReference type="InterPro" id="IPR050181">
    <property type="entry name" value="Cold_shock_domain"/>
</dbReference>
<dbReference type="PANTHER" id="PTHR11544">
    <property type="entry name" value="COLD SHOCK DOMAIN CONTAINING PROTEINS"/>
    <property type="match status" value="1"/>
</dbReference>
<dbReference type="GO" id="GO:0005829">
    <property type="term" value="C:cytosol"/>
    <property type="evidence" value="ECO:0007669"/>
    <property type="project" value="UniProtKB-ARBA"/>
</dbReference>
<feature type="domain" description="CSD" evidence="2">
    <location>
        <begin position="84"/>
        <end position="149"/>
    </location>
</feature>
<feature type="region of interest" description="Disordered" evidence="1">
    <location>
        <begin position="1"/>
        <end position="85"/>
    </location>
</feature>
<feature type="compositionally biased region" description="Polar residues" evidence="1">
    <location>
        <begin position="135"/>
        <end position="154"/>
    </location>
</feature>
<organism evidence="3 4">
    <name type="scientific">Methylobacterium oryzihabitans</name>
    <dbReference type="NCBI Taxonomy" id="2499852"/>
    <lineage>
        <taxon>Bacteria</taxon>
        <taxon>Pseudomonadati</taxon>
        <taxon>Pseudomonadota</taxon>
        <taxon>Alphaproteobacteria</taxon>
        <taxon>Hyphomicrobiales</taxon>
        <taxon>Methylobacteriaceae</taxon>
        <taxon>Methylobacterium</taxon>
    </lineage>
</organism>
<comment type="caution">
    <text evidence="3">The sequence shown here is derived from an EMBL/GenBank/DDBJ whole genome shotgun (WGS) entry which is preliminary data.</text>
</comment>
<evidence type="ECO:0000256" key="1">
    <source>
        <dbReference type="SAM" id="MobiDB-lite"/>
    </source>
</evidence>
<dbReference type="InterPro" id="IPR011129">
    <property type="entry name" value="CSD"/>
</dbReference>
<dbReference type="Proteomes" id="UP000286997">
    <property type="component" value="Unassembled WGS sequence"/>
</dbReference>
<gene>
    <name evidence="3" type="ORF">EOE48_07155</name>
</gene>
<dbReference type="EMBL" id="SACP01000005">
    <property type="protein sequence ID" value="RVU19722.1"/>
    <property type="molecule type" value="Genomic_DNA"/>
</dbReference>
<protein>
    <submittedName>
        <fullName evidence="3">Cold shock domain-containing protein</fullName>
    </submittedName>
</protein>
<dbReference type="AlphaFoldDB" id="A0A437PBT3"/>
<dbReference type="InterPro" id="IPR002059">
    <property type="entry name" value="CSP_DNA-bd"/>
</dbReference>
<dbReference type="PRINTS" id="PR00050">
    <property type="entry name" value="COLDSHOCK"/>
</dbReference>
<feature type="domain" description="CSD" evidence="2">
    <location>
        <begin position="198"/>
        <end position="265"/>
    </location>
</feature>
<sequence length="265" mass="26366">MGRGRDFREPRRRGFDEGGGEPRWPDQAPPSGGGYGGGGYGGGGGGSYGGGGGGFGGGGFGGGGGGGFGRGGPARPSVAPSGPERDATVKWFNKEKGFGFVELGDGSGDAFLHIRAVEAAGHDDLMPGTRLTVQTAQGQKGPQVTNITSVDTSTAEAPARREPRPPRAGGFGDRGGFGGGGGGGFGGGGRSASGPSTEMTGTVKWYDPAKGFGFVSVKDGGKDVFIHRSALARAGLDSLAEGQAVTMAVVEGQKGREAQSINVDE</sequence>
<dbReference type="PROSITE" id="PS51857">
    <property type="entry name" value="CSD_2"/>
    <property type="match status" value="2"/>
</dbReference>
<evidence type="ECO:0000259" key="2">
    <source>
        <dbReference type="PROSITE" id="PS51857"/>
    </source>
</evidence>